<comment type="caution">
    <text evidence="2">The sequence shown here is derived from an EMBL/GenBank/DDBJ whole genome shotgun (WGS) entry which is preliminary data.</text>
</comment>
<dbReference type="InterPro" id="IPR029039">
    <property type="entry name" value="Flavoprotein-like_sf"/>
</dbReference>
<protein>
    <submittedName>
        <fullName evidence="2">Menaquinone-dependent protoporphyrinogen oxidase</fullName>
    </submittedName>
</protein>
<proteinExistence type="predicted"/>
<sequence length="169" mass="18575">MSGQVLVAYATKMGATAEIAEAIGDELREHGHQVDVRNVADVGSIAEYDAVIVGSAIYIRRWRPEAVRFLRKHVDELGDRQVWLFHSGPVGPDKDQEQELPMNVRRPARLIGTPPVMTFAGRLDPQTAKGFLARRLARGDLAGDSRDWKLIKHWAAGIAGAISSPARSE</sequence>
<dbReference type="Proteomes" id="UP000294508">
    <property type="component" value="Unassembled WGS sequence"/>
</dbReference>
<dbReference type="AlphaFoldDB" id="A0A4R2H4E3"/>
<dbReference type="OrthoDB" id="129384at2"/>
<feature type="domain" description="Flavodoxin-like" evidence="1">
    <location>
        <begin position="5"/>
        <end position="159"/>
    </location>
</feature>
<dbReference type="PANTHER" id="PTHR38030:SF2">
    <property type="entry name" value="PROTOPORPHYRINOGEN IX DEHYDROGENASE [QUINONE]"/>
    <property type="match status" value="1"/>
</dbReference>
<evidence type="ECO:0000259" key="1">
    <source>
        <dbReference type="PROSITE" id="PS50902"/>
    </source>
</evidence>
<organism evidence="2 3">
    <name type="scientific">Kribbella steppae</name>
    <dbReference type="NCBI Taxonomy" id="2512223"/>
    <lineage>
        <taxon>Bacteria</taxon>
        <taxon>Bacillati</taxon>
        <taxon>Actinomycetota</taxon>
        <taxon>Actinomycetes</taxon>
        <taxon>Propionibacteriales</taxon>
        <taxon>Kribbellaceae</taxon>
        <taxon>Kribbella</taxon>
    </lineage>
</organism>
<accession>A0A4R2H4E3</accession>
<dbReference type="GO" id="GO:0006783">
    <property type="term" value="P:heme biosynthetic process"/>
    <property type="evidence" value="ECO:0007669"/>
    <property type="project" value="TreeGrafter"/>
</dbReference>
<dbReference type="PANTHER" id="PTHR38030">
    <property type="entry name" value="PROTOPORPHYRINOGEN IX DEHYDROGENASE [MENAQUINONE]"/>
    <property type="match status" value="1"/>
</dbReference>
<dbReference type="InterPro" id="IPR026816">
    <property type="entry name" value="Flavodoxin_dom"/>
</dbReference>
<dbReference type="RefSeq" id="WP_132212849.1">
    <property type="nucleotide sequence ID" value="NZ_SLWN01000012.1"/>
</dbReference>
<dbReference type="InterPro" id="IPR008254">
    <property type="entry name" value="Flavodoxin/NO_synth"/>
</dbReference>
<dbReference type="Gene3D" id="3.40.50.360">
    <property type="match status" value="1"/>
</dbReference>
<dbReference type="SUPFAM" id="SSF52218">
    <property type="entry name" value="Flavoproteins"/>
    <property type="match status" value="1"/>
</dbReference>
<dbReference type="GO" id="GO:0070819">
    <property type="term" value="F:menaquinone-dependent protoporphyrinogen oxidase activity"/>
    <property type="evidence" value="ECO:0007669"/>
    <property type="project" value="TreeGrafter"/>
</dbReference>
<evidence type="ECO:0000313" key="3">
    <source>
        <dbReference type="Proteomes" id="UP000294508"/>
    </source>
</evidence>
<dbReference type="InterPro" id="IPR052200">
    <property type="entry name" value="Protoporphyrinogen_IX_DH"/>
</dbReference>
<dbReference type="PROSITE" id="PS50902">
    <property type="entry name" value="FLAVODOXIN_LIKE"/>
    <property type="match status" value="1"/>
</dbReference>
<gene>
    <name evidence="2" type="ORF">EV652_11262</name>
</gene>
<keyword evidence="3" id="KW-1185">Reference proteome</keyword>
<reference evidence="2 3" key="1">
    <citation type="journal article" date="2015" name="Stand. Genomic Sci.">
        <title>Genomic Encyclopedia of Bacterial and Archaeal Type Strains, Phase III: the genomes of soil and plant-associated and newly described type strains.</title>
        <authorList>
            <person name="Whitman W.B."/>
            <person name="Woyke T."/>
            <person name="Klenk H.P."/>
            <person name="Zhou Y."/>
            <person name="Lilburn T.G."/>
            <person name="Beck B.J."/>
            <person name="De Vos P."/>
            <person name="Vandamme P."/>
            <person name="Eisen J.A."/>
            <person name="Garrity G."/>
            <person name="Hugenholtz P."/>
            <person name="Kyrpides N.C."/>
        </authorList>
    </citation>
    <scope>NUCLEOTIDE SEQUENCE [LARGE SCALE GENOMIC DNA]</scope>
    <source>
        <strain evidence="2 3">VKM Ac-2572</strain>
    </source>
</reference>
<name>A0A4R2H4E3_9ACTN</name>
<dbReference type="EMBL" id="SLWN01000012">
    <property type="protein sequence ID" value="TCO20316.1"/>
    <property type="molecule type" value="Genomic_DNA"/>
</dbReference>
<evidence type="ECO:0000313" key="2">
    <source>
        <dbReference type="EMBL" id="TCO20316.1"/>
    </source>
</evidence>
<dbReference type="Pfam" id="PF12724">
    <property type="entry name" value="Flavodoxin_5"/>
    <property type="match status" value="1"/>
</dbReference>
<dbReference type="GO" id="GO:0010181">
    <property type="term" value="F:FMN binding"/>
    <property type="evidence" value="ECO:0007669"/>
    <property type="project" value="InterPro"/>
</dbReference>